<protein>
    <submittedName>
        <fullName evidence="2">DUF3944 domain-containing protein</fullName>
    </submittedName>
</protein>
<comment type="caution">
    <text evidence="2">The sequence shown here is derived from an EMBL/GenBank/DDBJ whole genome shotgun (WGS) entry which is preliminary data.</text>
</comment>
<feature type="domain" description="DUF3944" evidence="1">
    <location>
        <begin position="5"/>
        <end position="38"/>
    </location>
</feature>
<dbReference type="Pfam" id="PF13099">
    <property type="entry name" value="DUF3944"/>
    <property type="match status" value="1"/>
</dbReference>
<evidence type="ECO:0000313" key="3">
    <source>
        <dbReference type="Proteomes" id="UP000468717"/>
    </source>
</evidence>
<dbReference type="AlphaFoldDB" id="A0A6I1HK30"/>
<proteinExistence type="predicted"/>
<reference evidence="2 3" key="1">
    <citation type="submission" date="2019-10" db="EMBL/GenBank/DDBJ databases">
        <title>Three novel species isolated from a subtropical stream in China.</title>
        <authorList>
            <person name="Lu H."/>
        </authorList>
    </citation>
    <scope>NUCLEOTIDE SEQUENCE [LARGE SCALE GENOMIC DNA]</scope>
    <source>
        <strain evidence="2 3">FT13W</strain>
    </source>
</reference>
<organism evidence="2 3">
    <name type="scientific">Janthinobacterium violaceinigrum</name>
    <dbReference type="NCBI Taxonomy" id="2654252"/>
    <lineage>
        <taxon>Bacteria</taxon>
        <taxon>Pseudomonadati</taxon>
        <taxon>Pseudomonadota</taxon>
        <taxon>Betaproteobacteria</taxon>
        <taxon>Burkholderiales</taxon>
        <taxon>Oxalobacteraceae</taxon>
        <taxon>Janthinobacterium</taxon>
    </lineage>
</organism>
<gene>
    <name evidence="2" type="ORF">GCN75_27835</name>
</gene>
<name>A0A6I1HK30_9BURK</name>
<dbReference type="InterPro" id="IPR025217">
    <property type="entry name" value="DUF3944"/>
</dbReference>
<dbReference type="EMBL" id="WFLI01000061">
    <property type="protein sequence ID" value="KAB8058442.1"/>
    <property type="molecule type" value="Genomic_DNA"/>
</dbReference>
<evidence type="ECO:0000313" key="2">
    <source>
        <dbReference type="EMBL" id="KAB8058442.1"/>
    </source>
</evidence>
<dbReference type="Proteomes" id="UP000468717">
    <property type="component" value="Unassembled WGS sequence"/>
</dbReference>
<accession>A0A6I1HK30</accession>
<sequence length="247" mass="26967">MGIKYRVDEDLAFLAYCKEEDLRILAGYLTHDKDGSARIASELLEDKDFKRYDGHKEQYRQCWKLIAGELQHFGGDTIVNLFRGDGVLYKEILSDVCDNQNVKTGKNSSAYDMENKLLEKFIGDAWEKLSAEQRASLLKEFDINKMSRDGEGLALLKAALMSGGIGSLQISALIASSAASMFAGRAIGVIATGGLGRSLAMFAGPIGLAVSAALTVPAISGAAYRVTIPSVVQVAYMRRECETRDFF</sequence>
<dbReference type="RefSeq" id="WP_152285235.1">
    <property type="nucleotide sequence ID" value="NZ_WFLI01000061.1"/>
</dbReference>
<evidence type="ECO:0000259" key="1">
    <source>
        <dbReference type="Pfam" id="PF13099"/>
    </source>
</evidence>
<keyword evidence="3" id="KW-1185">Reference proteome</keyword>